<dbReference type="InterPro" id="IPR018378">
    <property type="entry name" value="C-type_lectin_CS"/>
</dbReference>
<dbReference type="PROSITE" id="PS50041">
    <property type="entry name" value="C_TYPE_LECTIN_2"/>
    <property type="match status" value="1"/>
</dbReference>
<accession>P92049</accession>
<dbReference type="SMART" id="SM00034">
    <property type="entry name" value="CLECT"/>
    <property type="match status" value="1"/>
</dbReference>
<protein>
    <submittedName>
        <fullName evidence="3">Lectin-related protein</fullName>
    </submittedName>
</protein>
<proteinExistence type="evidence at transcript level"/>
<dbReference type="EMBL" id="D49515">
    <property type="protein sequence ID" value="BAA18916.1"/>
    <property type="molecule type" value="mRNA"/>
</dbReference>
<reference evidence="3" key="1">
    <citation type="journal article" date="1996" name="Insect Biochem. Mol. Biol.">
        <title>Presence of the Periplaneta lectin-related protein family in the American cockroach Periplaneta americana.</title>
        <authorList>
            <person name="Kawasaki K."/>
            <person name="Kubo T."/>
            <person name="Natori S."/>
        </authorList>
    </citation>
    <scope>NUCLEOTIDE SEQUENCE</scope>
    <source>
        <tissue evidence="3">Fat body</tissue>
    </source>
</reference>
<dbReference type="InterPro" id="IPR050111">
    <property type="entry name" value="C-type_lectin/snaclec_domain"/>
</dbReference>
<name>P92049_PERAM</name>
<evidence type="ECO:0000259" key="2">
    <source>
        <dbReference type="PROSITE" id="PS50041"/>
    </source>
</evidence>
<dbReference type="InterPro" id="IPR016186">
    <property type="entry name" value="C-type_lectin-like/link_sf"/>
</dbReference>
<dbReference type="SUPFAM" id="SSF56436">
    <property type="entry name" value="C-type lectin-like"/>
    <property type="match status" value="1"/>
</dbReference>
<organism evidence="3">
    <name type="scientific">Periplaneta americana</name>
    <name type="common">American cockroach</name>
    <name type="synonym">Blatta americana</name>
    <dbReference type="NCBI Taxonomy" id="6978"/>
    <lineage>
        <taxon>Eukaryota</taxon>
        <taxon>Metazoa</taxon>
        <taxon>Ecdysozoa</taxon>
        <taxon>Arthropoda</taxon>
        <taxon>Hexapoda</taxon>
        <taxon>Insecta</taxon>
        <taxon>Pterygota</taxon>
        <taxon>Neoptera</taxon>
        <taxon>Polyneoptera</taxon>
        <taxon>Dictyoptera</taxon>
        <taxon>Blattodea</taxon>
        <taxon>Blattoidea</taxon>
        <taxon>Blattidae</taxon>
        <taxon>Blattinae</taxon>
        <taxon>Periplaneta</taxon>
    </lineage>
</organism>
<dbReference type="Gene3D" id="3.10.100.10">
    <property type="entry name" value="Mannose-Binding Protein A, subunit A"/>
    <property type="match status" value="1"/>
</dbReference>
<keyword evidence="1" id="KW-1015">Disulfide bond</keyword>
<sequence length="210" mass="23549">MGSTDLQCSSTQADLLNFSITSNKNETGHWVAKVNLKHGDNYGLPLHVNVDHTAVLCERSDSVYIVATISAPPRSPSAGYELLPGLGYYKFHTDYKNWYDARKTCIQEGAHLAVINSETESKALLKLWLPHPKMFNDWRNDWAHIGFHDHYTEGQFVTIFDTPLNEAGFSKWQPPNPDGGDKDDCGVFRRNFGTLGDIPCSAKLAFICEQ</sequence>
<evidence type="ECO:0000256" key="1">
    <source>
        <dbReference type="ARBA" id="ARBA00023157"/>
    </source>
</evidence>
<dbReference type="PROSITE" id="PS00615">
    <property type="entry name" value="C_TYPE_LECTIN_1"/>
    <property type="match status" value="1"/>
</dbReference>
<dbReference type="Pfam" id="PF00059">
    <property type="entry name" value="Lectin_C"/>
    <property type="match status" value="1"/>
</dbReference>
<dbReference type="InterPro" id="IPR016187">
    <property type="entry name" value="CTDL_fold"/>
</dbReference>
<dbReference type="AlphaFoldDB" id="P92049"/>
<dbReference type="PANTHER" id="PTHR22803">
    <property type="entry name" value="MANNOSE, PHOSPHOLIPASE, LECTIN RECEPTOR RELATED"/>
    <property type="match status" value="1"/>
</dbReference>
<feature type="domain" description="C-type lectin" evidence="2">
    <location>
        <begin position="89"/>
        <end position="209"/>
    </location>
</feature>
<dbReference type="CDD" id="cd00037">
    <property type="entry name" value="CLECT"/>
    <property type="match status" value="1"/>
</dbReference>
<dbReference type="InterPro" id="IPR001304">
    <property type="entry name" value="C-type_lectin-like"/>
</dbReference>
<evidence type="ECO:0000313" key="3">
    <source>
        <dbReference type="EMBL" id="BAA18916.1"/>
    </source>
</evidence>